<proteinExistence type="predicted"/>
<organism evidence="1">
    <name type="scientific">Nitratidesulfovibrio vulgaris (strain DSM 19637 / Miyazaki F)</name>
    <name type="common">Desulfovibrio vulgaris</name>
    <dbReference type="NCBI Taxonomy" id="883"/>
    <lineage>
        <taxon>Bacteria</taxon>
        <taxon>Pseudomonadati</taxon>
        <taxon>Thermodesulfobacteriota</taxon>
        <taxon>Desulfovibrionia</taxon>
        <taxon>Desulfovibrionales</taxon>
        <taxon>Desulfovibrionaceae</taxon>
        <taxon>Nitratidesulfovibrio</taxon>
    </lineage>
</organism>
<gene>
    <name evidence="1" type="ordered locus">DvMF_1904</name>
</gene>
<accession>B8DMK3</accession>
<dbReference type="HOGENOM" id="CLU_430035_0_0_7"/>
<name>B8DMK3_NITV9</name>
<evidence type="ECO:0000313" key="1">
    <source>
        <dbReference type="EMBL" id="ACL08847.1"/>
    </source>
</evidence>
<dbReference type="InterPro" id="IPR027613">
    <property type="entry name" value="O_ant_LIC13510"/>
</dbReference>
<sequence>MTTFILLDGPDAPPHPQPASDGLPPVVAHWARRNVPHGHLSVPALMEAHFTDIRRDYITWAHEAGLTRPARSTRNLRELLAVGDTFSHWWFTTLAEKHPKICRNLYEVTKLRALELAIEDARADHVCLVTDDTVLAGILLRFCAATGRRFELHPANAEAGNGAHAPAAAPRSARQRLVALYHRLPAPVQAVARLGAWLLREKRLLPAAPEATGKASLPAHPRPGTVATYFPNIDVQAAKQGRLRSRYWESLHDALDPQQGGVHGVTWLFIFEPTPHYSLADAIRLRDEFRARKQDGIAFHFIEEFLTPATIAREVLHYCRMAFRAARLTRHVAGQCRLPGSRMDFWPYMARNWAESTRGWLGLQRRLMRAAFRRYAAVCAPQEWTIFPMENHPWEKSLAHAMHEARRGPVYGTQHSTVRPTDLRYYEDARAFAEPDAAATLPDLLCCNGQGALGHMRDAGMPDERLGEIEALRYLYLADAAAAPAASTPDPGAAPGKPTLLVFTSFFIDETDNQLDVLAEAAQAGLLDRYDVVVKPHPNLPVEGRLAARFPSGGAPRVVNTPVAQLLVPGPHGLVVWASNSTTVALEAAYQRLPLIVQTAANDFNMCPLLGVPGTAFVATADDLAAALAHPAPPDLPPGFLALDRGLPRWRRLLGMPTPRDEAGQST</sequence>
<dbReference type="NCBIfam" id="TIGR04326">
    <property type="entry name" value="O_ant_LIC13510"/>
    <property type="match status" value="1"/>
</dbReference>
<reference evidence="1" key="1">
    <citation type="submission" date="2008-10" db="EMBL/GenBank/DDBJ databases">
        <title>Complete sequence of Desulfovibrio vulgaris str. 'Miyazaki F'.</title>
        <authorList>
            <person name="Lucas S."/>
            <person name="Copeland A."/>
            <person name="Lapidus A."/>
            <person name="Glavina del Rio T."/>
            <person name="Dalin E."/>
            <person name="Tice H."/>
            <person name="Bruce D."/>
            <person name="Goodwin L."/>
            <person name="Pitluck S."/>
            <person name="Sims D."/>
            <person name="Brettin T."/>
            <person name="Detter J.C."/>
            <person name="Han C."/>
            <person name="Larimer F."/>
            <person name="Land M."/>
            <person name="Hauser L."/>
            <person name="Kyrpides N."/>
            <person name="Mikhailova N."/>
            <person name="Hazen T.C."/>
            <person name="Richardson P."/>
        </authorList>
    </citation>
    <scope>NUCLEOTIDE SEQUENCE</scope>
    <source>
        <strain evidence="1">Miyazaki F</strain>
    </source>
</reference>
<protein>
    <submittedName>
        <fullName evidence="1">Uncharacterized protein</fullName>
    </submittedName>
</protein>
<dbReference type="eggNOG" id="ENOG50335A6">
    <property type="taxonomic scope" value="Bacteria"/>
</dbReference>
<dbReference type="OrthoDB" id="341799at2"/>
<dbReference type="KEGG" id="dvm:DvMF_1904"/>
<dbReference type="EMBL" id="CP001197">
    <property type="protein sequence ID" value="ACL08847.1"/>
    <property type="molecule type" value="Genomic_DNA"/>
</dbReference>
<dbReference type="AlphaFoldDB" id="B8DMK3"/>